<evidence type="ECO:0000313" key="3">
    <source>
        <dbReference type="Proteomes" id="UP001454036"/>
    </source>
</evidence>
<dbReference type="Proteomes" id="UP001454036">
    <property type="component" value="Unassembled WGS sequence"/>
</dbReference>
<evidence type="ECO:0000256" key="1">
    <source>
        <dbReference type="SAM" id="MobiDB-lite"/>
    </source>
</evidence>
<dbReference type="AlphaFoldDB" id="A0AAV3RV51"/>
<sequence length="97" mass="9336">MDSNVDTFVVNVSDGQMIPPVVSGVTAGGVDGQNVPAFDPGVTLPPFVPGATIPAAAVPALGGGESGVIPPAFATTVTLPPSTSKCSGGAEESSTKA</sequence>
<proteinExistence type="predicted"/>
<feature type="region of interest" description="Disordered" evidence="1">
    <location>
        <begin position="78"/>
        <end position="97"/>
    </location>
</feature>
<dbReference type="EMBL" id="BAABME010011721">
    <property type="protein sequence ID" value="GAA0184202.1"/>
    <property type="molecule type" value="Genomic_DNA"/>
</dbReference>
<reference evidence="2 3" key="1">
    <citation type="submission" date="2024-01" db="EMBL/GenBank/DDBJ databases">
        <title>The complete chloroplast genome sequence of Lithospermum erythrorhizon: insights into the phylogenetic relationship among Boraginaceae species and the maternal lineages of purple gromwells.</title>
        <authorList>
            <person name="Okada T."/>
            <person name="Watanabe K."/>
        </authorList>
    </citation>
    <scope>NUCLEOTIDE SEQUENCE [LARGE SCALE GENOMIC DNA]</scope>
</reference>
<keyword evidence="3" id="KW-1185">Reference proteome</keyword>
<comment type="caution">
    <text evidence="2">The sequence shown here is derived from an EMBL/GenBank/DDBJ whole genome shotgun (WGS) entry which is preliminary data.</text>
</comment>
<gene>
    <name evidence="2" type="ORF">LIER_31490</name>
</gene>
<name>A0AAV3RV51_LITER</name>
<organism evidence="2 3">
    <name type="scientific">Lithospermum erythrorhizon</name>
    <name type="common">Purple gromwell</name>
    <name type="synonym">Lithospermum officinale var. erythrorhizon</name>
    <dbReference type="NCBI Taxonomy" id="34254"/>
    <lineage>
        <taxon>Eukaryota</taxon>
        <taxon>Viridiplantae</taxon>
        <taxon>Streptophyta</taxon>
        <taxon>Embryophyta</taxon>
        <taxon>Tracheophyta</taxon>
        <taxon>Spermatophyta</taxon>
        <taxon>Magnoliopsida</taxon>
        <taxon>eudicotyledons</taxon>
        <taxon>Gunneridae</taxon>
        <taxon>Pentapetalae</taxon>
        <taxon>asterids</taxon>
        <taxon>lamiids</taxon>
        <taxon>Boraginales</taxon>
        <taxon>Boraginaceae</taxon>
        <taxon>Boraginoideae</taxon>
        <taxon>Lithospermeae</taxon>
        <taxon>Lithospermum</taxon>
    </lineage>
</organism>
<protein>
    <submittedName>
        <fullName evidence="2">Uncharacterized protein</fullName>
    </submittedName>
</protein>
<evidence type="ECO:0000313" key="2">
    <source>
        <dbReference type="EMBL" id="GAA0184202.1"/>
    </source>
</evidence>
<accession>A0AAV3RV51</accession>